<comment type="cofactor">
    <cofactor evidence="11">
        <name>Cu cation</name>
        <dbReference type="ChEBI" id="CHEBI:23378"/>
    </cofactor>
    <text evidence="11">Binds 1 copper ion per subunit.</text>
</comment>
<keyword evidence="5 11" id="KW-0479">Metal-binding</keyword>
<dbReference type="GO" id="GO:0042597">
    <property type="term" value="C:periplasmic space"/>
    <property type="evidence" value="ECO:0007669"/>
    <property type="project" value="UniProtKB-SubCell"/>
</dbReference>
<dbReference type="PRINTS" id="PR00155">
    <property type="entry name" value="AMICYANIN"/>
</dbReference>
<dbReference type="InterPro" id="IPR001235">
    <property type="entry name" value="Copper_blue_Plastocyanin"/>
</dbReference>
<dbReference type="AlphaFoldDB" id="A0A839SWB6"/>
<dbReference type="PANTHER" id="PTHR34192">
    <property type="entry name" value="PLASTOCYANIN MAJOR ISOFORM, CHLOROPLASTIC-RELATED"/>
    <property type="match status" value="1"/>
</dbReference>
<gene>
    <name evidence="14" type="ORF">FHR98_001522</name>
</gene>
<evidence type="ECO:0000256" key="4">
    <source>
        <dbReference type="ARBA" id="ARBA00022448"/>
    </source>
</evidence>
<dbReference type="InterPro" id="IPR012745">
    <property type="entry name" value="Pseudoazurin"/>
</dbReference>
<evidence type="ECO:0000256" key="12">
    <source>
        <dbReference type="SAM" id="SignalP"/>
    </source>
</evidence>
<dbReference type="GO" id="GO:0016020">
    <property type="term" value="C:membrane"/>
    <property type="evidence" value="ECO:0007669"/>
    <property type="project" value="UniProtKB-SubCell"/>
</dbReference>
<evidence type="ECO:0000256" key="5">
    <source>
        <dbReference type="ARBA" id="ARBA00022723"/>
    </source>
</evidence>
<evidence type="ECO:0000259" key="13">
    <source>
        <dbReference type="Pfam" id="PF00127"/>
    </source>
</evidence>
<keyword evidence="9" id="KW-0472">Membrane</keyword>
<dbReference type="PROSITE" id="PS00196">
    <property type="entry name" value="COPPER_BLUE"/>
    <property type="match status" value="1"/>
</dbReference>
<dbReference type="GO" id="GO:0009055">
    <property type="term" value="F:electron transfer activity"/>
    <property type="evidence" value="ECO:0007669"/>
    <property type="project" value="InterPro"/>
</dbReference>
<comment type="caution">
    <text evidence="14">The sequence shown here is derived from an EMBL/GenBank/DDBJ whole genome shotgun (WGS) entry which is preliminary data.</text>
</comment>
<evidence type="ECO:0000256" key="9">
    <source>
        <dbReference type="ARBA" id="ARBA00023136"/>
    </source>
</evidence>
<proteinExistence type="predicted"/>
<feature type="signal peptide" evidence="12">
    <location>
        <begin position="1"/>
        <end position="21"/>
    </location>
</feature>
<dbReference type="SUPFAM" id="SSF49503">
    <property type="entry name" value="Cupredoxins"/>
    <property type="match status" value="1"/>
</dbReference>
<evidence type="ECO:0000256" key="7">
    <source>
        <dbReference type="ARBA" id="ARBA00022982"/>
    </source>
</evidence>
<keyword evidence="8 11" id="KW-0186">Copper</keyword>
<feature type="binding site" evidence="11">
    <location>
        <position position="62"/>
    </location>
    <ligand>
        <name>Cu cation</name>
        <dbReference type="ChEBI" id="CHEBI:23378"/>
    </ligand>
</feature>
<evidence type="ECO:0000256" key="1">
    <source>
        <dbReference type="ARBA" id="ARBA00004370"/>
    </source>
</evidence>
<feature type="domain" description="Blue (type 1) copper" evidence="13">
    <location>
        <begin position="27"/>
        <end position="114"/>
    </location>
</feature>
<comment type="subcellular location">
    <subcellularLocation>
        <location evidence="1">Membrane</location>
    </subcellularLocation>
    <subcellularLocation>
        <location evidence="2">Periplasm</location>
    </subcellularLocation>
</comment>
<dbReference type="PRINTS" id="PR00156">
    <property type="entry name" value="COPPERBLUE"/>
</dbReference>
<accession>A0A839SWB6</accession>
<dbReference type="RefSeq" id="WP_183416041.1">
    <property type="nucleotide sequence ID" value="NZ_JACHXA010000003.1"/>
</dbReference>
<name>A0A839SWB6_9PROT</name>
<dbReference type="PANTHER" id="PTHR34192:SF10">
    <property type="entry name" value="PLASTOCYANIN MAJOR ISOFORM, CHLOROPLASTIC-RELATED"/>
    <property type="match status" value="1"/>
</dbReference>
<dbReference type="Pfam" id="PF00127">
    <property type="entry name" value="Copper-bind"/>
    <property type="match status" value="1"/>
</dbReference>
<evidence type="ECO:0000256" key="11">
    <source>
        <dbReference type="PIRSR" id="PIRSR602386-1"/>
    </source>
</evidence>
<evidence type="ECO:0000256" key="2">
    <source>
        <dbReference type="ARBA" id="ARBA00004418"/>
    </source>
</evidence>
<dbReference type="GO" id="GO:0005507">
    <property type="term" value="F:copper ion binding"/>
    <property type="evidence" value="ECO:0007669"/>
    <property type="project" value="UniProtKB-UniRule"/>
</dbReference>
<dbReference type="EMBL" id="JACHXA010000003">
    <property type="protein sequence ID" value="MBB3065243.1"/>
    <property type="molecule type" value="Genomic_DNA"/>
</dbReference>
<feature type="binding site" evidence="11">
    <location>
        <position position="100"/>
    </location>
    <ligand>
        <name>Cu cation</name>
        <dbReference type="ChEBI" id="CHEBI:23378"/>
    </ligand>
</feature>
<dbReference type="Proteomes" id="UP000581135">
    <property type="component" value="Unassembled WGS sequence"/>
</dbReference>
<organism evidence="14 15">
    <name type="scientific">Limibacillus halophilus</name>
    <dbReference type="NCBI Taxonomy" id="1579333"/>
    <lineage>
        <taxon>Bacteria</taxon>
        <taxon>Pseudomonadati</taxon>
        <taxon>Pseudomonadota</taxon>
        <taxon>Alphaproteobacteria</taxon>
        <taxon>Rhodospirillales</taxon>
        <taxon>Rhodovibrionaceae</taxon>
        <taxon>Limibacillus</taxon>
    </lineage>
</organism>
<dbReference type="InterPro" id="IPR000923">
    <property type="entry name" value="BlueCu_1"/>
</dbReference>
<evidence type="ECO:0000313" key="14">
    <source>
        <dbReference type="EMBL" id="MBB3065243.1"/>
    </source>
</evidence>
<keyword evidence="15" id="KW-1185">Reference proteome</keyword>
<keyword evidence="7" id="KW-0249">Electron transport</keyword>
<evidence type="ECO:0000256" key="8">
    <source>
        <dbReference type="ARBA" id="ARBA00023008"/>
    </source>
</evidence>
<evidence type="ECO:0000256" key="3">
    <source>
        <dbReference type="ARBA" id="ARBA00016984"/>
    </source>
</evidence>
<feature type="binding site" evidence="11">
    <location>
        <position position="103"/>
    </location>
    <ligand>
        <name>Cu cation</name>
        <dbReference type="ChEBI" id="CHEBI:23378"/>
    </ligand>
</feature>
<sequence length="146" mass="15294">MIKKLSLAFVFAVALAGPAFAETYEVEMLNKGSDGARNVFSPAVIKIAPGDTIRFVATSKGHNAQSLDDALPDGATPFKTKLSKTEEVTFEAPGVYTYKCLPHYALGMVGVVVVGDDISNLEAVKAETGAAPGKAKQVFSDLLSGL</sequence>
<dbReference type="Gene3D" id="2.60.40.420">
    <property type="entry name" value="Cupredoxins - blue copper proteins"/>
    <property type="match status" value="1"/>
</dbReference>
<dbReference type="InterPro" id="IPR028871">
    <property type="entry name" value="BlueCu_1_BS"/>
</dbReference>
<reference evidence="14 15" key="1">
    <citation type="submission" date="2020-08" db="EMBL/GenBank/DDBJ databases">
        <title>Genomic Encyclopedia of Type Strains, Phase III (KMG-III): the genomes of soil and plant-associated and newly described type strains.</title>
        <authorList>
            <person name="Whitman W."/>
        </authorList>
    </citation>
    <scope>NUCLEOTIDE SEQUENCE [LARGE SCALE GENOMIC DNA]</scope>
    <source>
        <strain evidence="14 15">CECT 8803</strain>
    </source>
</reference>
<dbReference type="InterPro" id="IPR008972">
    <property type="entry name" value="Cupredoxin"/>
</dbReference>
<keyword evidence="12" id="KW-0732">Signal</keyword>
<evidence type="ECO:0000256" key="6">
    <source>
        <dbReference type="ARBA" id="ARBA00022764"/>
    </source>
</evidence>
<evidence type="ECO:0000256" key="10">
    <source>
        <dbReference type="NCBIfam" id="TIGR02375"/>
    </source>
</evidence>
<dbReference type="NCBIfam" id="TIGR02375">
    <property type="entry name" value="pseudoazurin"/>
    <property type="match status" value="1"/>
</dbReference>
<protein>
    <recommendedName>
        <fullName evidence="3 10">Pseudoazurin</fullName>
    </recommendedName>
</protein>
<keyword evidence="4" id="KW-0813">Transport</keyword>
<dbReference type="InterPro" id="IPR002386">
    <property type="entry name" value="Amicyanin/Pseudoazurin"/>
</dbReference>
<feature type="chain" id="PRO_5032652727" description="Pseudoazurin" evidence="12">
    <location>
        <begin position="22"/>
        <end position="146"/>
    </location>
</feature>
<keyword evidence="6" id="KW-0574">Periplasm</keyword>
<feature type="binding site" evidence="11">
    <location>
        <position position="108"/>
    </location>
    <ligand>
        <name>Cu cation</name>
        <dbReference type="ChEBI" id="CHEBI:23378"/>
    </ligand>
</feature>
<evidence type="ECO:0000313" key="15">
    <source>
        <dbReference type="Proteomes" id="UP000581135"/>
    </source>
</evidence>